<dbReference type="GeneID" id="70130131"/>
<evidence type="ECO:0000313" key="1">
    <source>
        <dbReference type="EMBL" id="KAH6659309.1"/>
    </source>
</evidence>
<protein>
    <submittedName>
        <fullName evidence="1">Uncharacterized protein</fullName>
    </submittedName>
</protein>
<reference evidence="1" key="1">
    <citation type="journal article" date="2021" name="Nat. Commun.">
        <title>Genetic determinants of endophytism in the Arabidopsis root mycobiome.</title>
        <authorList>
            <person name="Mesny F."/>
            <person name="Miyauchi S."/>
            <person name="Thiergart T."/>
            <person name="Pickel B."/>
            <person name="Atanasova L."/>
            <person name="Karlsson M."/>
            <person name="Huettel B."/>
            <person name="Barry K.W."/>
            <person name="Haridas S."/>
            <person name="Chen C."/>
            <person name="Bauer D."/>
            <person name="Andreopoulos W."/>
            <person name="Pangilinan J."/>
            <person name="LaButti K."/>
            <person name="Riley R."/>
            <person name="Lipzen A."/>
            <person name="Clum A."/>
            <person name="Drula E."/>
            <person name="Henrissat B."/>
            <person name="Kohler A."/>
            <person name="Grigoriev I.V."/>
            <person name="Martin F.M."/>
            <person name="Hacquard S."/>
        </authorList>
    </citation>
    <scope>NUCLEOTIDE SEQUENCE</scope>
    <source>
        <strain evidence="1">MPI-SDFR-AT-0073</strain>
    </source>
</reference>
<dbReference type="AlphaFoldDB" id="A0A9P8UWL5"/>
<dbReference type="Proteomes" id="UP000758603">
    <property type="component" value="Unassembled WGS sequence"/>
</dbReference>
<organism evidence="1 2">
    <name type="scientific">Truncatella angustata</name>
    <dbReference type="NCBI Taxonomy" id="152316"/>
    <lineage>
        <taxon>Eukaryota</taxon>
        <taxon>Fungi</taxon>
        <taxon>Dikarya</taxon>
        <taxon>Ascomycota</taxon>
        <taxon>Pezizomycotina</taxon>
        <taxon>Sordariomycetes</taxon>
        <taxon>Xylariomycetidae</taxon>
        <taxon>Amphisphaeriales</taxon>
        <taxon>Sporocadaceae</taxon>
        <taxon>Truncatella</taxon>
    </lineage>
</organism>
<evidence type="ECO:0000313" key="2">
    <source>
        <dbReference type="Proteomes" id="UP000758603"/>
    </source>
</evidence>
<dbReference type="RefSeq" id="XP_045963440.1">
    <property type="nucleotide sequence ID" value="XM_046101239.1"/>
</dbReference>
<comment type="caution">
    <text evidence="1">The sequence shown here is derived from an EMBL/GenBank/DDBJ whole genome shotgun (WGS) entry which is preliminary data.</text>
</comment>
<dbReference type="EMBL" id="JAGPXC010000001">
    <property type="protein sequence ID" value="KAH6659309.1"/>
    <property type="molecule type" value="Genomic_DNA"/>
</dbReference>
<accession>A0A9P8UWL5</accession>
<name>A0A9P8UWL5_9PEZI</name>
<gene>
    <name evidence="1" type="ORF">BKA67DRAFT_544096</name>
</gene>
<keyword evidence="2" id="KW-1185">Reference proteome</keyword>
<proteinExistence type="predicted"/>
<sequence>MRISDTLYHRLIPVSWVIWCSTLVRTSTGICRKGFRSVLVGFWRATQSKQIDLMSWMGGQGSRHLQSSIIGPFRHLCDI</sequence>